<dbReference type="RefSeq" id="WP_231329005.1">
    <property type="nucleotide sequence ID" value="NZ_CP059572.1"/>
</dbReference>
<feature type="domain" description="HTH cro/C1-type" evidence="1">
    <location>
        <begin position="20"/>
        <end position="75"/>
    </location>
</feature>
<dbReference type="InterPro" id="IPR043917">
    <property type="entry name" value="DUF5753"/>
</dbReference>
<dbReference type="SUPFAM" id="SSF47413">
    <property type="entry name" value="lambda repressor-like DNA-binding domains"/>
    <property type="match status" value="1"/>
</dbReference>
<accession>A0ABX8QZ92</accession>
<organism evidence="2 3">
    <name type="scientific">Actinomadura graeca</name>
    <dbReference type="NCBI Taxonomy" id="2750812"/>
    <lineage>
        <taxon>Bacteria</taxon>
        <taxon>Bacillati</taxon>
        <taxon>Actinomycetota</taxon>
        <taxon>Actinomycetes</taxon>
        <taxon>Streptosporangiales</taxon>
        <taxon>Thermomonosporaceae</taxon>
        <taxon>Actinomadura</taxon>
    </lineage>
</organism>
<name>A0ABX8QZ92_9ACTN</name>
<dbReference type="EMBL" id="CP059572">
    <property type="protein sequence ID" value="QXJ23319.1"/>
    <property type="molecule type" value="Genomic_DNA"/>
</dbReference>
<gene>
    <name evidence="2" type="ORF">AGRA3207_004460</name>
</gene>
<dbReference type="Pfam" id="PF19054">
    <property type="entry name" value="DUF5753"/>
    <property type="match status" value="1"/>
</dbReference>
<dbReference type="Gene3D" id="1.10.260.40">
    <property type="entry name" value="lambda repressor-like DNA-binding domains"/>
    <property type="match status" value="1"/>
</dbReference>
<dbReference type="SMART" id="SM00530">
    <property type="entry name" value="HTH_XRE"/>
    <property type="match status" value="1"/>
</dbReference>
<dbReference type="InterPro" id="IPR010982">
    <property type="entry name" value="Lambda_DNA-bd_dom_sf"/>
</dbReference>
<evidence type="ECO:0000259" key="1">
    <source>
        <dbReference type="SMART" id="SM00530"/>
    </source>
</evidence>
<evidence type="ECO:0000313" key="3">
    <source>
        <dbReference type="Proteomes" id="UP001049518"/>
    </source>
</evidence>
<proteinExistence type="predicted"/>
<dbReference type="CDD" id="cd00093">
    <property type="entry name" value="HTH_XRE"/>
    <property type="match status" value="1"/>
</dbReference>
<protein>
    <submittedName>
        <fullName evidence="2">Helix-turn-helix transcriptional regulator</fullName>
    </submittedName>
</protein>
<reference evidence="2" key="1">
    <citation type="submission" date="2020-07" db="EMBL/GenBank/DDBJ databases">
        <authorList>
            <person name="Tarantini F.S."/>
            <person name="Hong K.W."/>
            <person name="Chan K.G."/>
        </authorList>
    </citation>
    <scope>NUCLEOTIDE SEQUENCE</scope>
    <source>
        <strain evidence="2">32-07</strain>
    </source>
</reference>
<keyword evidence="3" id="KW-1185">Reference proteome</keyword>
<dbReference type="Pfam" id="PF13560">
    <property type="entry name" value="HTH_31"/>
    <property type="match status" value="1"/>
</dbReference>
<dbReference type="InterPro" id="IPR001387">
    <property type="entry name" value="Cro/C1-type_HTH"/>
</dbReference>
<dbReference type="Proteomes" id="UP001049518">
    <property type="component" value="Chromosome"/>
</dbReference>
<evidence type="ECO:0000313" key="2">
    <source>
        <dbReference type="EMBL" id="QXJ23319.1"/>
    </source>
</evidence>
<sequence length="284" mass="31556">MSATSPSSSAQQARRALAGRLRELRLDAGLTGRDLAARAGWHRTKVSKIEHASRAPSGEDVRTWCRVCGAADQTADLIAALRAVEGAFIEWRRLQRSGLRRLQESRMGLYERTRVFRIYEPGIMPGLLQTPGYVRAVLTKVGSFRNSPTADLDDAVDARVARQRVLREGDHRFAFLVEESALWSRLGGAEVLAEQLAHLVRVTRLPTVSFGVIPADAERTLWPVEGFWMFDQERVSVETVSGWLTITQPAEIALYASAFEELARPAVHGAAARELITRVRDTLL</sequence>